<dbReference type="Proteomes" id="UP000824190">
    <property type="component" value="Unassembled WGS sequence"/>
</dbReference>
<accession>A0A9D1RR57</accession>
<protein>
    <submittedName>
        <fullName evidence="4">M15 family metallopeptidase</fullName>
    </submittedName>
</protein>
<sequence length="230" mass="24788">MLTSTPAPRHTGPRPATHWFAESTDRPTYSEPTSDWPSPSKTSHRRSYNRRTALIVALVAILIAVAGCAVLAFDRGLPWATDTDGGDLPSNTTAHSTGLAGIDNLEPGLLEALQQATTDAEAQYGVTLNVNSGWRSEAYQQELLDDAVKEYGSIEEASRWVAPATTSSHVSGSAVDIGPVDSAQWLEDNGAAYGLCRTYANEGWHFEHFPEAATQGCPEMYADSSHDPRL</sequence>
<feature type="region of interest" description="Disordered" evidence="1">
    <location>
        <begin position="1"/>
        <end position="44"/>
    </location>
</feature>
<evidence type="ECO:0000256" key="1">
    <source>
        <dbReference type="SAM" id="MobiDB-lite"/>
    </source>
</evidence>
<keyword evidence="2" id="KW-0812">Transmembrane</keyword>
<evidence type="ECO:0000313" key="4">
    <source>
        <dbReference type="EMBL" id="HIW92688.1"/>
    </source>
</evidence>
<evidence type="ECO:0000313" key="5">
    <source>
        <dbReference type="Proteomes" id="UP000824190"/>
    </source>
</evidence>
<feature type="compositionally biased region" description="Polar residues" evidence="1">
    <location>
        <begin position="26"/>
        <end position="41"/>
    </location>
</feature>
<keyword evidence="2" id="KW-0472">Membrane</keyword>
<dbReference type="InterPro" id="IPR052179">
    <property type="entry name" value="DD-CPase-like"/>
</dbReference>
<dbReference type="GO" id="GO:0006508">
    <property type="term" value="P:proteolysis"/>
    <property type="evidence" value="ECO:0007669"/>
    <property type="project" value="InterPro"/>
</dbReference>
<feature type="transmembrane region" description="Helical" evidence="2">
    <location>
        <begin position="53"/>
        <end position="73"/>
    </location>
</feature>
<evidence type="ECO:0000259" key="3">
    <source>
        <dbReference type="Pfam" id="PF02557"/>
    </source>
</evidence>
<reference evidence="4" key="1">
    <citation type="journal article" date="2021" name="PeerJ">
        <title>Extensive microbial diversity within the chicken gut microbiome revealed by metagenomics and culture.</title>
        <authorList>
            <person name="Gilroy R."/>
            <person name="Ravi A."/>
            <person name="Getino M."/>
            <person name="Pursley I."/>
            <person name="Horton D.L."/>
            <person name="Alikhan N.F."/>
            <person name="Baker D."/>
            <person name="Gharbi K."/>
            <person name="Hall N."/>
            <person name="Watson M."/>
            <person name="Adriaenssens E.M."/>
            <person name="Foster-Nyarko E."/>
            <person name="Jarju S."/>
            <person name="Secka A."/>
            <person name="Antonio M."/>
            <person name="Oren A."/>
            <person name="Chaudhuri R.R."/>
            <person name="La Ragione R."/>
            <person name="Hildebrand F."/>
            <person name="Pallen M.J."/>
        </authorList>
    </citation>
    <scope>NUCLEOTIDE SEQUENCE</scope>
    <source>
        <strain evidence="4">CHK32-1732</strain>
    </source>
</reference>
<feature type="domain" description="D-alanyl-D-alanine carboxypeptidase-like core" evidence="3">
    <location>
        <begin position="105"/>
        <end position="200"/>
    </location>
</feature>
<dbReference type="InterPro" id="IPR003709">
    <property type="entry name" value="VanY-like_core_dom"/>
</dbReference>
<dbReference type="Pfam" id="PF02557">
    <property type="entry name" value="VanY"/>
    <property type="match status" value="1"/>
</dbReference>
<dbReference type="EMBL" id="DXGC01000117">
    <property type="protein sequence ID" value="HIW92688.1"/>
    <property type="molecule type" value="Genomic_DNA"/>
</dbReference>
<name>A0A9D1RR57_9CORY</name>
<reference evidence="4" key="2">
    <citation type="submission" date="2021-04" db="EMBL/GenBank/DDBJ databases">
        <authorList>
            <person name="Gilroy R."/>
        </authorList>
    </citation>
    <scope>NUCLEOTIDE SEQUENCE</scope>
    <source>
        <strain evidence="4">CHK32-1732</strain>
    </source>
</reference>
<organism evidence="4 5">
    <name type="scientific">Candidatus Corynebacterium avicola</name>
    <dbReference type="NCBI Taxonomy" id="2838527"/>
    <lineage>
        <taxon>Bacteria</taxon>
        <taxon>Bacillati</taxon>
        <taxon>Actinomycetota</taxon>
        <taxon>Actinomycetes</taxon>
        <taxon>Mycobacteriales</taxon>
        <taxon>Corynebacteriaceae</taxon>
        <taxon>Corynebacterium</taxon>
    </lineage>
</organism>
<gene>
    <name evidence="4" type="ORF">H9870_13630</name>
</gene>
<comment type="caution">
    <text evidence="4">The sequence shown here is derived from an EMBL/GenBank/DDBJ whole genome shotgun (WGS) entry which is preliminary data.</text>
</comment>
<dbReference type="GO" id="GO:0008233">
    <property type="term" value="F:peptidase activity"/>
    <property type="evidence" value="ECO:0007669"/>
    <property type="project" value="InterPro"/>
</dbReference>
<keyword evidence="2" id="KW-1133">Transmembrane helix</keyword>
<dbReference type="PANTHER" id="PTHR34385">
    <property type="entry name" value="D-ALANYL-D-ALANINE CARBOXYPEPTIDASE"/>
    <property type="match status" value="1"/>
</dbReference>
<proteinExistence type="predicted"/>
<dbReference type="Gene3D" id="3.30.1380.10">
    <property type="match status" value="1"/>
</dbReference>
<dbReference type="InterPro" id="IPR009045">
    <property type="entry name" value="Zn_M74/Hedgehog-like"/>
</dbReference>
<evidence type="ECO:0000256" key="2">
    <source>
        <dbReference type="SAM" id="Phobius"/>
    </source>
</evidence>
<dbReference type="PANTHER" id="PTHR34385:SF1">
    <property type="entry name" value="PEPTIDOGLYCAN L-ALANYL-D-GLUTAMATE ENDOPEPTIDASE CWLK"/>
    <property type="match status" value="1"/>
</dbReference>
<dbReference type="SUPFAM" id="SSF55166">
    <property type="entry name" value="Hedgehog/DD-peptidase"/>
    <property type="match status" value="1"/>
</dbReference>
<dbReference type="CDD" id="cd14846">
    <property type="entry name" value="Peptidase_M15_like"/>
    <property type="match status" value="1"/>
</dbReference>
<dbReference type="AlphaFoldDB" id="A0A9D1RR57"/>